<dbReference type="EMBL" id="RKKU01000032">
    <property type="protein sequence ID" value="ROZ81238.1"/>
    <property type="molecule type" value="Genomic_DNA"/>
</dbReference>
<name>A0ABX9XDL7_9PSED</name>
<protein>
    <recommendedName>
        <fullName evidence="3">Lipoprotein</fullName>
    </recommendedName>
</protein>
<keyword evidence="2" id="KW-1185">Reference proteome</keyword>
<evidence type="ECO:0000313" key="2">
    <source>
        <dbReference type="Proteomes" id="UP000275199"/>
    </source>
</evidence>
<dbReference type="InterPro" id="IPR016875">
    <property type="entry name" value="UCP028200"/>
</dbReference>
<evidence type="ECO:0008006" key="3">
    <source>
        <dbReference type="Google" id="ProtNLM"/>
    </source>
</evidence>
<gene>
    <name evidence="1" type="ORF">EF096_17970</name>
</gene>
<sequence>MKPQQDSNQRQTAMLLRVATILLCLAVLNGCSATQLAYRNLDWLISRKVNQLVDLNGEQQAWFDNQLDVALQWHCQQEIPRYREALAIAGNHLLSPQLDAALLEADARRAQEAADRLLARSAPLMSGLLRRLDHQQVQELSQNMARELDEKYAELVYPPAEERRAESVDKISNQLETWLGGLNASQSAAIERWAANRDGNNKIWLDNRRAWQGLLIQELPTRQQSDFSQRIYQLLVDYRALQTPAYREQEPRSKQALIQLMVQVMRASTAEQRAHFVSRLNALQEDLQALDCSQGK</sequence>
<dbReference type="Proteomes" id="UP000275199">
    <property type="component" value="Unassembled WGS sequence"/>
</dbReference>
<dbReference type="Pfam" id="PF19795">
    <property type="entry name" value="DUF6279"/>
    <property type="match status" value="1"/>
</dbReference>
<evidence type="ECO:0000313" key="1">
    <source>
        <dbReference type="EMBL" id="ROZ81238.1"/>
    </source>
</evidence>
<organism evidence="1 2">
    <name type="scientific">Pseudomonas neustonica</name>
    <dbReference type="NCBI Taxonomy" id="2487346"/>
    <lineage>
        <taxon>Bacteria</taxon>
        <taxon>Pseudomonadati</taxon>
        <taxon>Pseudomonadota</taxon>
        <taxon>Gammaproteobacteria</taxon>
        <taxon>Pseudomonadales</taxon>
        <taxon>Pseudomonadaceae</taxon>
        <taxon>Pseudomonas</taxon>
    </lineage>
</organism>
<dbReference type="RefSeq" id="WP_123891152.1">
    <property type="nucleotide sequence ID" value="NZ_RKKU01000032.1"/>
</dbReference>
<accession>A0ABX9XDL7</accession>
<proteinExistence type="predicted"/>
<dbReference type="PIRSF" id="PIRSF028200">
    <property type="entry name" value="UCP028200"/>
    <property type="match status" value="1"/>
</dbReference>
<reference evidence="1 2" key="1">
    <citation type="submission" date="2018-11" db="EMBL/GenBank/DDBJ databases">
        <authorList>
            <person name="Jang G.I."/>
            <person name="Hwang C.Y."/>
        </authorList>
    </citation>
    <scope>NUCLEOTIDE SEQUENCE [LARGE SCALE GENOMIC DNA]</scope>
    <source>
        <strain evidence="1 2">SSM26</strain>
    </source>
</reference>
<comment type="caution">
    <text evidence="1">The sequence shown here is derived from an EMBL/GenBank/DDBJ whole genome shotgun (WGS) entry which is preliminary data.</text>
</comment>